<keyword evidence="2" id="KW-1185">Reference proteome</keyword>
<dbReference type="EMBL" id="JAUJEB010000005">
    <property type="protein sequence ID" value="MDN5214718.1"/>
    <property type="molecule type" value="Genomic_DNA"/>
</dbReference>
<evidence type="ECO:0000313" key="2">
    <source>
        <dbReference type="Proteomes" id="UP001172083"/>
    </source>
</evidence>
<organism evidence="1 2">
    <name type="scientific">Agaribacillus aureus</name>
    <dbReference type="NCBI Taxonomy" id="3051825"/>
    <lineage>
        <taxon>Bacteria</taxon>
        <taxon>Pseudomonadati</taxon>
        <taxon>Bacteroidota</taxon>
        <taxon>Cytophagia</taxon>
        <taxon>Cytophagales</taxon>
        <taxon>Splendidivirgaceae</taxon>
        <taxon>Agaribacillus</taxon>
    </lineage>
</organism>
<gene>
    <name evidence="1" type="ORF">QQ020_21750</name>
</gene>
<evidence type="ECO:0008006" key="3">
    <source>
        <dbReference type="Google" id="ProtNLM"/>
    </source>
</evidence>
<name>A0ABT8LAM0_9BACT</name>
<dbReference type="SUPFAM" id="SSF48452">
    <property type="entry name" value="TPR-like"/>
    <property type="match status" value="1"/>
</dbReference>
<dbReference type="Gene3D" id="1.25.40.10">
    <property type="entry name" value="Tetratricopeptide repeat domain"/>
    <property type="match status" value="1"/>
</dbReference>
<evidence type="ECO:0000313" key="1">
    <source>
        <dbReference type="EMBL" id="MDN5214718.1"/>
    </source>
</evidence>
<protein>
    <recommendedName>
        <fullName evidence="3">Tetratricopeptide repeat protein</fullName>
    </recommendedName>
</protein>
<dbReference type="Proteomes" id="UP001172083">
    <property type="component" value="Unassembled WGS sequence"/>
</dbReference>
<reference evidence="1" key="1">
    <citation type="submission" date="2023-06" db="EMBL/GenBank/DDBJ databases">
        <title>Genomic of Agaribacillus aureum.</title>
        <authorList>
            <person name="Wang G."/>
        </authorList>
    </citation>
    <scope>NUCLEOTIDE SEQUENCE</scope>
    <source>
        <strain evidence="1">BMA12</strain>
    </source>
</reference>
<accession>A0ABT8LAM0</accession>
<dbReference type="InterPro" id="IPR011990">
    <property type="entry name" value="TPR-like_helical_dom_sf"/>
</dbReference>
<sequence>MKTLTGQSFLPVFKELYTKVLEESGIETTWTEISVKELDILAEIISKTSKAKISGEALRDYRYMCLERPKYPLKVRFDKLELLCGYANFDISTFEQPPKDENEIRIVITEDFFEEGNANVAKRLLRRYGTIKEDYAVDDWQLQIETIKQVPYNKKEAKKLAHLNQADFILWGESVPWKSAMNYRLMVVNPQRYWIDNEKDDMIYSYQKITDLSEICESDFILEPEYLLFFALAAMTYKTQLDAKALKLWKKVSELRKQIADPYFYMGVIHHLAHRWEEAILCYEQASEFPALGNDTHEKNSFNKVLLHMYRAEASDLEIARHILEKEIRDEHPYVKEYQALRYRLYSLLKEEEKAFQALQAWENTSLQNYHAKKRSIGQESFSTKADYLLIQGSERVSILFEQQKLNLTSALLNSRDRLMSQGGDIRLYAIKLHNHLPVTIDVKEEPEQVIRLAKELPEFAVKRHDLFEFYKHEYPWMVLQPTYVPIYDPYAMDFEYTLQFRYNDKFTKHSLPIKDGCFLMDSRNILRETDGQSFIPHQLFEDVRVNIYNPFDDELKILYLKGLVFMDNYHFMQLVVNFQSQFPRLKPSSLEQKTASFIYQAFGAIPLRHLINPL</sequence>
<dbReference type="RefSeq" id="WP_346760058.1">
    <property type="nucleotide sequence ID" value="NZ_JAUJEB010000005.1"/>
</dbReference>
<proteinExistence type="predicted"/>
<comment type="caution">
    <text evidence="1">The sequence shown here is derived from an EMBL/GenBank/DDBJ whole genome shotgun (WGS) entry which is preliminary data.</text>
</comment>